<evidence type="ECO:0000256" key="1">
    <source>
        <dbReference type="SAM" id="Phobius"/>
    </source>
</evidence>
<dbReference type="EMBL" id="WELI01000002">
    <property type="protein sequence ID" value="KAB7731876.1"/>
    <property type="molecule type" value="Genomic_DNA"/>
</dbReference>
<name>A0A7J5U2G8_9BACT</name>
<reference evidence="2 3" key="1">
    <citation type="submission" date="2019-10" db="EMBL/GenBank/DDBJ databases">
        <title>Rudanella paleaurantiibacter sp. nov., isolated from sludge.</title>
        <authorList>
            <person name="Xu S.Q."/>
        </authorList>
    </citation>
    <scope>NUCLEOTIDE SEQUENCE [LARGE SCALE GENOMIC DNA]</scope>
    <source>
        <strain evidence="2 3">HX-22-17</strain>
    </source>
</reference>
<comment type="caution">
    <text evidence="2">The sequence shown here is derived from an EMBL/GenBank/DDBJ whole genome shotgun (WGS) entry which is preliminary data.</text>
</comment>
<gene>
    <name evidence="2" type="ORF">F5984_06540</name>
</gene>
<feature type="transmembrane region" description="Helical" evidence="1">
    <location>
        <begin position="46"/>
        <end position="67"/>
    </location>
</feature>
<accession>A0A7J5U2G8</accession>
<keyword evidence="1" id="KW-0812">Transmembrane</keyword>
<keyword evidence="1" id="KW-1133">Transmembrane helix</keyword>
<evidence type="ECO:0000313" key="3">
    <source>
        <dbReference type="Proteomes" id="UP000488299"/>
    </source>
</evidence>
<dbReference type="AlphaFoldDB" id="A0A7J5U2G8"/>
<dbReference type="Proteomes" id="UP000488299">
    <property type="component" value="Unassembled WGS sequence"/>
</dbReference>
<keyword evidence="3" id="KW-1185">Reference proteome</keyword>
<proteinExistence type="predicted"/>
<keyword evidence="1" id="KW-0472">Membrane</keyword>
<sequence length="75" mass="8300">MPQRNRLSEQLTLVLAAVASVAYLGGGIALIASSQSFVIFPPPGPLRYGMAALLIWYGGSRAFRAYYMYKDRDRD</sequence>
<evidence type="ECO:0000313" key="2">
    <source>
        <dbReference type="EMBL" id="KAB7731876.1"/>
    </source>
</evidence>
<protein>
    <submittedName>
        <fullName evidence="2">Uncharacterized protein</fullName>
    </submittedName>
</protein>
<organism evidence="2 3">
    <name type="scientific">Rudanella paleaurantiibacter</name>
    <dbReference type="NCBI Taxonomy" id="2614655"/>
    <lineage>
        <taxon>Bacteria</taxon>
        <taxon>Pseudomonadati</taxon>
        <taxon>Bacteroidota</taxon>
        <taxon>Cytophagia</taxon>
        <taxon>Cytophagales</taxon>
        <taxon>Cytophagaceae</taxon>
        <taxon>Rudanella</taxon>
    </lineage>
</organism>
<feature type="transmembrane region" description="Helical" evidence="1">
    <location>
        <begin position="12"/>
        <end position="34"/>
    </location>
</feature>